<sequence length="221" mass="24758">ESCDKANPLITIDVEFVEGNVSGSDQSLFNERMDSLESAQDSTLLGANQIVLKMDIIVATTLVTGQELDHTFNAVAKVTKRLLQLDWIVKIRHVYKKGNKGPFRPYSTRYSDTFVWLKFDCRISISWGIYYARKSPPTSTHHSDENLLGFSVKCIEDYLFLDFGCGGFVCGGKYGEVDVKGGAFQRNAHVSHRAAQRLWERRGSDQLSVIVVSLLPFAIIS</sequence>
<dbReference type="AlphaFoldDB" id="A0A7J8T7R8"/>
<feature type="non-terminal residue" evidence="1">
    <location>
        <position position="1"/>
    </location>
</feature>
<name>A0A7J8T7R8_GOSDV</name>
<evidence type="ECO:0000313" key="1">
    <source>
        <dbReference type="EMBL" id="MBA0634448.1"/>
    </source>
</evidence>
<dbReference type="EMBL" id="JABFAC010238127">
    <property type="protein sequence ID" value="MBA0634448.1"/>
    <property type="molecule type" value="Genomic_DNA"/>
</dbReference>
<comment type="caution">
    <text evidence="1">The sequence shown here is derived from an EMBL/GenBank/DDBJ whole genome shotgun (WGS) entry which is preliminary data.</text>
</comment>
<reference evidence="1 2" key="1">
    <citation type="journal article" date="2019" name="Genome Biol. Evol.">
        <title>Insights into the evolution of the New World diploid cottons (Gossypium, subgenus Houzingenia) based on genome sequencing.</title>
        <authorList>
            <person name="Grover C.E."/>
            <person name="Arick M.A. 2nd"/>
            <person name="Thrash A."/>
            <person name="Conover J.L."/>
            <person name="Sanders W.S."/>
            <person name="Peterson D.G."/>
            <person name="Frelichowski J.E."/>
            <person name="Scheffler J.A."/>
            <person name="Scheffler B.E."/>
            <person name="Wendel J.F."/>
        </authorList>
    </citation>
    <scope>NUCLEOTIDE SEQUENCE [LARGE SCALE GENOMIC DNA]</scope>
    <source>
        <strain evidence="1">27</strain>
        <tissue evidence="1">Leaf</tissue>
    </source>
</reference>
<keyword evidence="2" id="KW-1185">Reference proteome</keyword>
<feature type="non-terminal residue" evidence="1">
    <location>
        <position position="221"/>
    </location>
</feature>
<gene>
    <name evidence="1" type="ORF">Godav_000019</name>
</gene>
<organism evidence="1 2">
    <name type="scientific">Gossypium davidsonii</name>
    <name type="common">Davidson's cotton</name>
    <name type="synonym">Gossypium klotzschianum subsp. davidsonii</name>
    <dbReference type="NCBI Taxonomy" id="34287"/>
    <lineage>
        <taxon>Eukaryota</taxon>
        <taxon>Viridiplantae</taxon>
        <taxon>Streptophyta</taxon>
        <taxon>Embryophyta</taxon>
        <taxon>Tracheophyta</taxon>
        <taxon>Spermatophyta</taxon>
        <taxon>Magnoliopsida</taxon>
        <taxon>eudicotyledons</taxon>
        <taxon>Gunneridae</taxon>
        <taxon>Pentapetalae</taxon>
        <taxon>rosids</taxon>
        <taxon>malvids</taxon>
        <taxon>Malvales</taxon>
        <taxon>Malvaceae</taxon>
        <taxon>Malvoideae</taxon>
        <taxon>Gossypium</taxon>
    </lineage>
</organism>
<evidence type="ECO:0000313" key="2">
    <source>
        <dbReference type="Proteomes" id="UP000593561"/>
    </source>
</evidence>
<accession>A0A7J8T7R8</accession>
<proteinExistence type="predicted"/>
<dbReference type="Proteomes" id="UP000593561">
    <property type="component" value="Unassembled WGS sequence"/>
</dbReference>
<protein>
    <submittedName>
        <fullName evidence="1">Uncharacterized protein</fullName>
    </submittedName>
</protein>